<reference evidence="2 3" key="1">
    <citation type="submission" date="2021-06" db="EMBL/GenBank/DDBJ databases">
        <authorList>
            <person name="Palmer J.M."/>
        </authorList>
    </citation>
    <scope>NUCLEOTIDE SEQUENCE [LARGE SCALE GENOMIC DNA]</scope>
    <source>
        <strain evidence="2 3">GA_2019</strain>
        <tissue evidence="2">Muscle</tissue>
    </source>
</reference>
<protein>
    <submittedName>
        <fullName evidence="2">Uncharacterized protein</fullName>
    </submittedName>
</protein>
<feature type="region of interest" description="Disordered" evidence="1">
    <location>
        <begin position="50"/>
        <end position="83"/>
    </location>
</feature>
<feature type="compositionally biased region" description="Low complexity" evidence="1">
    <location>
        <begin position="237"/>
        <end position="270"/>
    </location>
</feature>
<feature type="non-terminal residue" evidence="2">
    <location>
        <position position="1"/>
    </location>
</feature>
<feature type="compositionally biased region" description="Polar residues" evidence="1">
    <location>
        <begin position="56"/>
        <end position="83"/>
    </location>
</feature>
<gene>
    <name evidence="2" type="ORF">GOODEAATRI_000765</name>
</gene>
<sequence>WKRAESRYTVERAAIISHWNWLQAHISDLEYRIRQQTDIYRQIRASKDVGAERLDNTSPAHVTSTEQGPRKGQNGQPVNGPNTVTNLNGKCNCRVNPSCVMCGGWSTPREEPQFELPTLERLSKLDLGVHPILSFPDGLSHYKNRIDKQRTVDGSLGSNSSSSAVLSMPRLDNQGGCKTERLHALSTPLGPYDKNYSRKRLREHSLDRADTSPKLFLDTSSPCTTLANMHSSLHSPLTRQLSTSSDTSTQLGPGSQSVPSTPVTTPHTTGRSLLGH</sequence>
<dbReference type="EMBL" id="JAHRIO010049997">
    <property type="protein sequence ID" value="MEQ2173761.1"/>
    <property type="molecule type" value="Genomic_DNA"/>
</dbReference>
<dbReference type="PANTHER" id="PTHR22443">
    <property type="entry name" value="NON-SPECIFIC LETHAL 1, ISOFORM M"/>
    <property type="match status" value="1"/>
</dbReference>
<evidence type="ECO:0000313" key="3">
    <source>
        <dbReference type="Proteomes" id="UP001476798"/>
    </source>
</evidence>
<dbReference type="PANTHER" id="PTHR22443:SF19">
    <property type="entry name" value="KAT8 REGULATORY NSL COMPLEX SUBUNIT 1-RELATED"/>
    <property type="match status" value="1"/>
</dbReference>
<proteinExistence type="predicted"/>
<evidence type="ECO:0000256" key="1">
    <source>
        <dbReference type="SAM" id="MobiDB-lite"/>
    </source>
</evidence>
<dbReference type="Proteomes" id="UP001476798">
    <property type="component" value="Unassembled WGS sequence"/>
</dbReference>
<keyword evidence="3" id="KW-1185">Reference proteome</keyword>
<name>A0ABV0NQQ9_9TELE</name>
<accession>A0ABV0NQQ9</accession>
<organism evidence="2 3">
    <name type="scientific">Goodea atripinnis</name>
    <dbReference type="NCBI Taxonomy" id="208336"/>
    <lineage>
        <taxon>Eukaryota</taxon>
        <taxon>Metazoa</taxon>
        <taxon>Chordata</taxon>
        <taxon>Craniata</taxon>
        <taxon>Vertebrata</taxon>
        <taxon>Euteleostomi</taxon>
        <taxon>Actinopterygii</taxon>
        <taxon>Neopterygii</taxon>
        <taxon>Teleostei</taxon>
        <taxon>Neoteleostei</taxon>
        <taxon>Acanthomorphata</taxon>
        <taxon>Ovalentaria</taxon>
        <taxon>Atherinomorphae</taxon>
        <taxon>Cyprinodontiformes</taxon>
        <taxon>Goodeidae</taxon>
        <taxon>Goodea</taxon>
    </lineage>
</organism>
<evidence type="ECO:0000313" key="2">
    <source>
        <dbReference type="EMBL" id="MEQ2173761.1"/>
    </source>
</evidence>
<feature type="region of interest" description="Disordered" evidence="1">
    <location>
        <begin position="232"/>
        <end position="276"/>
    </location>
</feature>
<dbReference type="InterPro" id="IPR026180">
    <property type="entry name" value="NSL1"/>
</dbReference>
<comment type="caution">
    <text evidence="2">The sequence shown here is derived from an EMBL/GenBank/DDBJ whole genome shotgun (WGS) entry which is preliminary data.</text>
</comment>